<protein>
    <submittedName>
        <fullName evidence="1">Uncharacterized protein</fullName>
    </submittedName>
</protein>
<evidence type="ECO:0000313" key="1">
    <source>
        <dbReference type="EMBL" id="MPC81813.1"/>
    </source>
</evidence>
<proteinExistence type="predicted"/>
<name>A0A5B7IHP3_PORTR</name>
<comment type="caution">
    <text evidence="1">The sequence shown here is derived from an EMBL/GenBank/DDBJ whole genome shotgun (WGS) entry which is preliminary data.</text>
</comment>
<accession>A0A5B7IHP3</accession>
<organism evidence="1 2">
    <name type="scientific">Portunus trituberculatus</name>
    <name type="common">Swimming crab</name>
    <name type="synonym">Neptunus trituberculatus</name>
    <dbReference type="NCBI Taxonomy" id="210409"/>
    <lineage>
        <taxon>Eukaryota</taxon>
        <taxon>Metazoa</taxon>
        <taxon>Ecdysozoa</taxon>
        <taxon>Arthropoda</taxon>
        <taxon>Crustacea</taxon>
        <taxon>Multicrustacea</taxon>
        <taxon>Malacostraca</taxon>
        <taxon>Eumalacostraca</taxon>
        <taxon>Eucarida</taxon>
        <taxon>Decapoda</taxon>
        <taxon>Pleocyemata</taxon>
        <taxon>Brachyura</taxon>
        <taxon>Eubrachyura</taxon>
        <taxon>Portunoidea</taxon>
        <taxon>Portunidae</taxon>
        <taxon>Portuninae</taxon>
        <taxon>Portunus</taxon>
    </lineage>
</organism>
<dbReference type="AlphaFoldDB" id="A0A5B7IHP3"/>
<dbReference type="Proteomes" id="UP000324222">
    <property type="component" value="Unassembled WGS sequence"/>
</dbReference>
<gene>
    <name evidence="1" type="ORF">E2C01_076448</name>
</gene>
<evidence type="ECO:0000313" key="2">
    <source>
        <dbReference type="Proteomes" id="UP000324222"/>
    </source>
</evidence>
<sequence length="84" mass="9612">MTLRESNSLAHSSNNEIFRSDLLPVTTLYNPIESYSGHYPSEDTSSSPLYLRCCTHMEGDQYFPCLWKLHDQVTSFLVGHQRAS</sequence>
<keyword evidence="2" id="KW-1185">Reference proteome</keyword>
<reference evidence="1 2" key="1">
    <citation type="submission" date="2019-05" db="EMBL/GenBank/DDBJ databases">
        <title>Another draft genome of Portunus trituberculatus and its Hox gene families provides insights of decapod evolution.</title>
        <authorList>
            <person name="Jeong J.-H."/>
            <person name="Song I."/>
            <person name="Kim S."/>
            <person name="Choi T."/>
            <person name="Kim D."/>
            <person name="Ryu S."/>
            <person name="Kim W."/>
        </authorList>
    </citation>
    <scope>NUCLEOTIDE SEQUENCE [LARGE SCALE GENOMIC DNA]</scope>
    <source>
        <tissue evidence="1">Muscle</tissue>
    </source>
</reference>
<dbReference type="EMBL" id="VSRR010058088">
    <property type="protein sequence ID" value="MPC81813.1"/>
    <property type="molecule type" value="Genomic_DNA"/>
</dbReference>